<evidence type="ECO:0000313" key="2">
    <source>
        <dbReference type="EMBL" id="MBC2602970.1"/>
    </source>
</evidence>
<sequence length="236" mass="25922">MFQSIKTIPCCLLVSLILNIGHAQDVSPESIFQLSWRGISVGKTIDDLYIGNPESGFQRVYIPNGAFSAEYSYRGTAPMYFYRLSEVSGRQVHTPVGALPINSNLKGAALFINPDSSNKKVTVNAIPIDWDKLVNGQTRLVNLTSETVAGFLGGTRFALDPMQTEIIPFDAASSGVIKVTIQLAVREETGWQPKLNSTFGVTDDMCVNLLITQKTNGSIEMIPLRERKQPPQDVQN</sequence>
<dbReference type="RefSeq" id="WP_185693620.1">
    <property type="nucleotide sequence ID" value="NZ_JACHVA010000111.1"/>
</dbReference>
<dbReference type="EMBL" id="JACHVA010000111">
    <property type="protein sequence ID" value="MBC2602970.1"/>
    <property type="molecule type" value="Genomic_DNA"/>
</dbReference>
<reference evidence="2 3" key="1">
    <citation type="submission" date="2020-07" db="EMBL/GenBank/DDBJ databases">
        <authorList>
            <person name="Feng X."/>
        </authorList>
    </citation>
    <scope>NUCLEOTIDE SEQUENCE [LARGE SCALE GENOMIC DNA]</scope>
    <source>
        <strain evidence="2 3">JCM14086</strain>
    </source>
</reference>
<dbReference type="AlphaFoldDB" id="A0A7X1B1X7"/>
<dbReference type="Proteomes" id="UP000525652">
    <property type="component" value="Unassembled WGS sequence"/>
</dbReference>
<evidence type="ECO:0000256" key="1">
    <source>
        <dbReference type="SAM" id="SignalP"/>
    </source>
</evidence>
<keyword evidence="1" id="KW-0732">Signal</keyword>
<feature type="chain" id="PRO_5030652727" evidence="1">
    <location>
        <begin position="24"/>
        <end position="236"/>
    </location>
</feature>
<feature type="signal peptide" evidence="1">
    <location>
        <begin position="1"/>
        <end position="23"/>
    </location>
</feature>
<protein>
    <submittedName>
        <fullName evidence="2">Uncharacterized protein</fullName>
    </submittedName>
</protein>
<organism evidence="2 3">
    <name type="scientific">Puniceicoccus vermicola</name>
    <dbReference type="NCBI Taxonomy" id="388746"/>
    <lineage>
        <taxon>Bacteria</taxon>
        <taxon>Pseudomonadati</taxon>
        <taxon>Verrucomicrobiota</taxon>
        <taxon>Opitutia</taxon>
        <taxon>Puniceicoccales</taxon>
        <taxon>Puniceicoccaceae</taxon>
        <taxon>Puniceicoccus</taxon>
    </lineage>
</organism>
<proteinExistence type="predicted"/>
<accession>A0A7X1B1X7</accession>
<keyword evidence="3" id="KW-1185">Reference proteome</keyword>
<evidence type="ECO:0000313" key="3">
    <source>
        <dbReference type="Proteomes" id="UP000525652"/>
    </source>
</evidence>
<name>A0A7X1B1X7_9BACT</name>
<comment type="caution">
    <text evidence="2">The sequence shown here is derived from an EMBL/GenBank/DDBJ whole genome shotgun (WGS) entry which is preliminary data.</text>
</comment>
<gene>
    <name evidence="2" type="ORF">H5P30_14395</name>
</gene>